<reference evidence="6" key="1">
    <citation type="submission" date="2018-05" db="EMBL/GenBank/DDBJ databases">
        <authorList>
            <person name="Lanie J.A."/>
            <person name="Ng W.-L."/>
            <person name="Kazmierczak K.M."/>
            <person name="Andrzejewski T.M."/>
            <person name="Davidsen T.M."/>
            <person name="Wayne K.J."/>
            <person name="Tettelin H."/>
            <person name="Glass J.I."/>
            <person name="Rusch D."/>
            <person name="Podicherti R."/>
            <person name="Tsui H.-C.T."/>
            <person name="Winkler M.E."/>
        </authorList>
    </citation>
    <scope>NUCLEOTIDE SEQUENCE</scope>
</reference>
<evidence type="ECO:0000259" key="4">
    <source>
        <dbReference type="Pfam" id="PF00588"/>
    </source>
</evidence>
<dbReference type="Pfam" id="PF22435">
    <property type="entry name" value="MRM3-like_sub_bind"/>
    <property type="match status" value="1"/>
</dbReference>
<dbReference type="CDD" id="cd18109">
    <property type="entry name" value="SpoU-like_RNA-MTase"/>
    <property type="match status" value="1"/>
</dbReference>
<keyword evidence="2" id="KW-0489">Methyltransferase</keyword>
<dbReference type="EMBL" id="UINC01000410">
    <property type="protein sequence ID" value="SUZ54827.1"/>
    <property type="molecule type" value="Genomic_DNA"/>
</dbReference>
<evidence type="ECO:0000256" key="2">
    <source>
        <dbReference type="ARBA" id="ARBA00022603"/>
    </source>
</evidence>
<feature type="domain" description="tRNA/rRNA methyltransferase SpoU type" evidence="4">
    <location>
        <begin position="104"/>
        <end position="238"/>
    </location>
</feature>
<feature type="domain" description="MRM3-like substrate binding" evidence="5">
    <location>
        <begin position="5"/>
        <end position="81"/>
    </location>
</feature>
<evidence type="ECO:0000313" key="6">
    <source>
        <dbReference type="EMBL" id="SUZ54827.1"/>
    </source>
</evidence>
<dbReference type="AlphaFoldDB" id="A0A381NJY2"/>
<dbReference type="InterPro" id="IPR029064">
    <property type="entry name" value="Ribosomal_eL30-like_sf"/>
</dbReference>
<dbReference type="SUPFAM" id="SSF75217">
    <property type="entry name" value="alpha/beta knot"/>
    <property type="match status" value="1"/>
</dbReference>
<dbReference type="PANTHER" id="PTHR43191">
    <property type="entry name" value="RRNA METHYLTRANSFERASE 3"/>
    <property type="match status" value="1"/>
</dbReference>
<evidence type="ECO:0000259" key="5">
    <source>
        <dbReference type="Pfam" id="PF22435"/>
    </source>
</evidence>
<accession>A0A381NJY2</accession>
<protein>
    <submittedName>
        <fullName evidence="6">Uncharacterized protein</fullName>
    </submittedName>
</protein>
<dbReference type="InterPro" id="IPR029028">
    <property type="entry name" value="Alpha/beta_knot_MTases"/>
</dbReference>
<dbReference type="SUPFAM" id="SSF55315">
    <property type="entry name" value="L30e-like"/>
    <property type="match status" value="1"/>
</dbReference>
<evidence type="ECO:0000256" key="1">
    <source>
        <dbReference type="ARBA" id="ARBA00007228"/>
    </source>
</evidence>
<sequence>MLSKSQIKLVKSLKHKKYRNNYNLFIVEGLKGILEAKKSNFIIEKIIITEEVYGKYKNQLSKTKIIIASENQINSISTLKNNFTGLAILKMKSYYLDHINFKDLILAIDSIKDPGNFGAIIRIADWYNIKNIVCSNDTVDVYNPKVVQSSMGSFLRVKTIYTDLSNFLNKSNYDIIGTSVNGDNIRNFSRIDKGIIVLGNESNGISKEVSQYIDKWISIKKYGNAESLNVAISSAIILDNIRNS</sequence>
<dbReference type="InterPro" id="IPR051259">
    <property type="entry name" value="rRNA_Methyltransferase"/>
</dbReference>
<dbReference type="Gene3D" id="3.40.1280.10">
    <property type="match status" value="1"/>
</dbReference>
<dbReference type="GO" id="GO:0032259">
    <property type="term" value="P:methylation"/>
    <property type="evidence" value="ECO:0007669"/>
    <property type="project" value="UniProtKB-KW"/>
</dbReference>
<dbReference type="InterPro" id="IPR053888">
    <property type="entry name" value="MRM3-like_sub_bind"/>
</dbReference>
<organism evidence="6">
    <name type="scientific">marine metagenome</name>
    <dbReference type="NCBI Taxonomy" id="408172"/>
    <lineage>
        <taxon>unclassified sequences</taxon>
        <taxon>metagenomes</taxon>
        <taxon>ecological metagenomes</taxon>
    </lineage>
</organism>
<dbReference type="Pfam" id="PF00588">
    <property type="entry name" value="SpoU_methylase"/>
    <property type="match status" value="1"/>
</dbReference>
<dbReference type="GO" id="GO:0003723">
    <property type="term" value="F:RNA binding"/>
    <property type="evidence" value="ECO:0007669"/>
    <property type="project" value="InterPro"/>
</dbReference>
<proteinExistence type="inferred from homology"/>
<name>A0A381NJY2_9ZZZZ</name>
<dbReference type="PANTHER" id="PTHR43191:SF2">
    <property type="entry name" value="RRNA METHYLTRANSFERASE 3, MITOCHONDRIAL"/>
    <property type="match status" value="1"/>
</dbReference>
<dbReference type="InterPro" id="IPR001537">
    <property type="entry name" value="SpoU_MeTrfase"/>
</dbReference>
<dbReference type="InterPro" id="IPR029026">
    <property type="entry name" value="tRNA_m1G_MTases_N"/>
</dbReference>
<dbReference type="GO" id="GO:0008173">
    <property type="term" value="F:RNA methyltransferase activity"/>
    <property type="evidence" value="ECO:0007669"/>
    <property type="project" value="InterPro"/>
</dbReference>
<dbReference type="Gene3D" id="3.30.1330.30">
    <property type="match status" value="1"/>
</dbReference>
<gene>
    <name evidence="6" type="ORF">METZ01_LOCUS7681</name>
</gene>
<dbReference type="GO" id="GO:0006396">
    <property type="term" value="P:RNA processing"/>
    <property type="evidence" value="ECO:0007669"/>
    <property type="project" value="InterPro"/>
</dbReference>
<comment type="similarity">
    <text evidence="1">Belongs to the class IV-like SAM-binding methyltransferase superfamily. RNA methyltransferase TrmH family.</text>
</comment>
<evidence type="ECO:0000256" key="3">
    <source>
        <dbReference type="ARBA" id="ARBA00022679"/>
    </source>
</evidence>
<keyword evidence="3" id="KW-0808">Transferase</keyword>